<evidence type="ECO:0000256" key="1">
    <source>
        <dbReference type="SAM" id="MobiDB-lite"/>
    </source>
</evidence>
<organism evidence="4 5">
    <name type="scientific">Schizothecium vesticola</name>
    <dbReference type="NCBI Taxonomy" id="314040"/>
    <lineage>
        <taxon>Eukaryota</taxon>
        <taxon>Fungi</taxon>
        <taxon>Dikarya</taxon>
        <taxon>Ascomycota</taxon>
        <taxon>Pezizomycotina</taxon>
        <taxon>Sordariomycetes</taxon>
        <taxon>Sordariomycetidae</taxon>
        <taxon>Sordariales</taxon>
        <taxon>Schizotheciaceae</taxon>
        <taxon>Schizothecium</taxon>
    </lineage>
</organism>
<keyword evidence="2" id="KW-0472">Membrane</keyword>
<name>A0AA40ENQ3_9PEZI</name>
<sequence>MTSPPADYWTPFWVAYKKHRRGEDGSNRASTGGPTEDTFETHPEKNMQRFTSAVATVVACLLPTLAISVLTTARGMTETLLYIGGFTVMFAIGLMILAKHTSTV</sequence>
<evidence type="ECO:0000259" key="3">
    <source>
        <dbReference type="Pfam" id="PF20237"/>
    </source>
</evidence>
<feature type="transmembrane region" description="Helical" evidence="2">
    <location>
        <begin position="79"/>
        <end position="98"/>
    </location>
</feature>
<dbReference type="EMBL" id="JAUKUD010000005">
    <property type="protein sequence ID" value="KAK0742690.1"/>
    <property type="molecule type" value="Genomic_DNA"/>
</dbReference>
<protein>
    <recommendedName>
        <fullName evidence="3">DUF6594 domain-containing protein</fullName>
    </recommendedName>
</protein>
<keyword evidence="5" id="KW-1185">Reference proteome</keyword>
<dbReference type="InterPro" id="IPR046529">
    <property type="entry name" value="DUF6594"/>
</dbReference>
<feature type="domain" description="DUF6594" evidence="3">
    <location>
        <begin position="26"/>
        <end position="100"/>
    </location>
</feature>
<dbReference type="Pfam" id="PF20237">
    <property type="entry name" value="DUF6594"/>
    <property type="match status" value="1"/>
</dbReference>
<keyword evidence="2" id="KW-0812">Transmembrane</keyword>
<feature type="region of interest" description="Disordered" evidence="1">
    <location>
        <begin position="20"/>
        <end position="43"/>
    </location>
</feature>
<dbReference type="AlphaFoldDB" id="A0AA40ENQ3"/>
<reference evidence="4" key="1">
    <citation type="submission" date="2023-06" db="EMBL/GenBank/DDBJ databases">
        <title>Genome-scale phylogeny and comparative genomics of the fungal order Sordariales.</title>
        <authorList>
            <consortium name="Lawrence Berkeley National Laboratory"/>
            <person name="Hensen N."/>
            <person name="Bonometti L."/>
            <person name="Westerberg I."/>
            <person name="Brannstrom I.O."/>
            <person name="Guillou S."/>
            <person name="Cros-Aarteil S."/>
            <person name="Calhoun S."/>
            <person name="Haridas S."/>
            <person name="Kuo A."/>
            <person name="Mondo S."/>
            <person name="Pangilinan J."/>
            <person name="Riley R."/>
            <person name="LaButti K."/>
            <person name="Andreopoulos B."/>
            <person name="Lipzen A."/>
            <person name="Chen C."/>
            <person name="Yanf M."/>
            <person name="Daum C."/>
            <person name="Ng V."/>
            <person name="Clum A."/>
            <person name="Steindorff A."/>
            <person name="Ohm R."/>
            <person name="Martin F."/>
            <person name="Silar P."/>
            <person name="Natvig D."/>
            <person name="Lalanne C."/>
            <person name="Gautier V."/>
            <person name="Ament-velasquez S.L."/>
            <person name="Kruys A."/>
            <person name="Hutchinson M.I."/>
            <person name="Powell A.J."/>
            <person name="Barry K."/>
            <person name="Miller A.N."/>
            <person name="Grigoriev I.V."/>
            <person name="Debuchy R."/>
            <person name="Gladieux P."/>
            <person name="Thoren M.H."/>
            <person name="Johannesson H."/>
        </authorList>
    </citation>
    <scope>NUCLEOTIDE SEQUENCE</scope>
    <source>
        <strain evidence="4">SMH3187-1</strain>
    </source>
</reference>
<keyword evidence="2" id="KW-1133">Transmembrane helix</keyword>
<feature type="transmembrane region" description="Helical" evidence="2">
    <location>
        <begin position="53"/>
        <end position="73"/>
    </location>
</feature>
<accession>A0AA40ENQ3</accession>
<dbReference type="Proteomes" id="UP001172155">
    <property type="component" value="Unassembled WGS sequence"/>
</dbReference>
<gene>
    <name evidence="4" type="ORF">B0T18DRAFT_447602</name>
</gene>
<proteinExistence type="predicted"/>
<evidence type="ECO:0000313" key="4">
    <source>
        <dbReference type="EMBL" id="KAK0742690.1"/>
    </source>
</evidence>
<evidence type="ECO:0000256" key="2">
    <source>
        <dbReference type="SAM" id="Phobius"/>
    </source>
</evidence>
<evidence type="ECO:0000313" key="5">
    <source>
        <dbReference type="Proteomes" id="UP001172155"/>
    </source>
</evidence>
<comment type="caution">
    <text evidence="4">The sequence shown here is derived from an EMBL/GenBank/DDBJ whole genome shotgun (WGS) entry which is preliminary data.</text>
</comment>